<gene>
    <name evidence="1" type="ORF">EDD38_7459</name>
</gene>
<dbReference type="EMBL" id="RKQG01000004">
    <property type="protein sequence ID" value="RPE27314.1"/>
    <property type="molecule type" value="Genomic_DNA"/>
</dbReference>
<evidence type="ECO:0000313" key="1">
    <source>
        <dbReference type="EMBL" id="RPE27314.1"/>
    </source>
</evidence>
<accession>A0A3N4RTH7</accession>
<reference evidence="1 2" key="1">
    <citation type="submission" date="2018-11" db="EMBL/GenBank/DDBJ databases">
        <title>Sequencing the genomes of 1000 actinobacteria strains.</title>
        <authorList>
            <person name="Klenk H.-P."/>
        </authorList>
    </citation>
    <scope>NUCLEOTIDE SEQUENCE [LARGE SCALE GENOMIC DNA]</scope>
    <source>
        <strain evidence="1 2">DSM 44781</strain>
    </source>
</reference>
<evidence type="ECO:0000313" key="2">
    <source>
        <dbReference type="Proteomes" id="UP000266906"/>
    </source>
</evidence>
<proteinExistence type="predicted"/>
<protein>
    <submittedName>
        <fullName evidence="1">Uncharacterized protein</fullName>
    </submittedName>
</protein>
<organism evidence="1 2">
    <name type="scientific">Kitasatospora cineracea</name>
    <dbReference type="NCBI Taxonomy" id="88074"/>
    <lineage>
        <taxon>Bacteria</taxon>
        <taxon>Bacillati</taxon>
        <taxon>Actinomycetota</taxon>
        <taxon>Actinomycetes</taxon>
        <taxon>Kitasatosporales</taxon>
        <taxon>Streptomycetaceae</taxon>
        <taxon>Kitasatospora</taxon>
    </lineage>
</organism>
<dbReference type="AlphaFoldDB" id="A0A3N4RTH7"/>
<comment type="caution">
    <text evidence="1">The sequence shown here is derived from an EMBL/GenBank/DDBJ whole genome shotgun (WGS) entry which is preliminary data.</text>
</comment>
<keyword evidence="2" id="KW-1185">Reference proteome</keyword>
<name>A0A3N4RTH7_9ACTN</name>
<dbReference type="Proteomes" id="UP000266906">
    <property type="component" value="Unassembled WGS sequence"/>
</dbReference>
<sequence length="233" mass="25692">MLSPADVENRNADIARLTAELAGHHHPNFQGAIAVADGIRWAFTPFNGDEHMPKVPDTFWAAWTNSSISAEAKNFCVEEYKNAVDHWKQAHYARRAKAAAATADVAWTSLAQARTAMDQAFEALTSAEDNRWRSAVSRLLTTQEQALAAATGWDTAFGAIASLMADTVHLGWTAEDFQRFGVRPEWAIEADSDYYRLAKAKRPAHIEVNTAIERQHAHIRAVADLLGDHTPTA</sequence>